<keyword evidence="2" id="KW-0456">Lyase</keyword>
<feature type="signal peptide" evidence="3">
    <location>
        <begin position="1"/>
        <end position="17"/>
    </location>
</feature>
<protein>
    <recommendedName>
        <fullName evidence="4">Alginate lyase domain-containing protein</fullName>
    </recommendedName>
</protein>
<sequence>MPSTLTLFTALLCLANAQKVYPVDNQGNPLPGSLRTVYIDAEHLWTNRDYYRNGYPQLNTAVNRVLNRGISSSRDKTTYTVTFKPNGNCTAPSGNPHDYLSLARYFFPDETKPPTFMPYKRWDGHINYEIFNIPYSGWMQVITDDIFNSGLSYFWTGNITYAETVAKRIRDWWVNPETQMTPHLQYADWVKGYEDPYYPDGTLKAGANIEHGGIIDMSRIYLVLDGLAMISDSGAWTPSDDAGFRAWLENYAHWLRFSPRGILELENLNNHAVWYDVQLYAILTYLGHKDEVAERIKNSTLPRFFQTIAVNGTQPLETLRPLSWFYVNYNIQGLFVIAWMAQAVGVDMFAYQVTF</sequence>
<evidence type="ECO:0000256" key="3">
    <source>
        <dbReference type="SAM" id="SignalP"/>
    </source>
</evidence>
<dbReference type="GO" id="GO:0042597">
    <property type="term" value="C:periplasmic space"/>
    <property type="evidence" value="ECO:0007669"/>
    <property type="project" value="InterPro"/>
</dbReference>
<keyword evidence="6" id="KW-1185">Reference proteome</keyword>
<evidence type="ECO:0000256" key="1">
    <source>
        <dbReference type="ARBA" id="ARBA00022729"/>
    </source>
</evidence>
<evidence type="ECO:0000313" key="5">
    <source>
        <dbReference type="EMBL" id="KAJ3050420.1"/>
    </source>
</evidence>
<dbReference type="Gene3D" id="1.50.10.100">
    <property type="entry name" value="Chondroitin AC/alginate lyase"/>
    <property type="match status" value="1"/>
</dbReference>
<dbReference type="InterPro" id="IPR008929">
    <property type="entry name" value="Chondroitin_lyas"/>
</dbReference>
<keyword evidence="1 3" id="KW-0732">Signal</keyword>
<dbReference type="Pfam" id="PF05426">
    <property type="entry name" value="Alginate_lyase"/>
    <property type="match status" value="1"/>
</dbReference>
<organism evidence="5 6">
    <name type="scientific">Rhizophlyctis rosea</name>
    <dbReference type="NCBI Taxonomy" id="64517"/>
    <lineage>
        <taxon>Eukaryota</taxon>
        <taxon>Fungi</taxon>
        <taxon>Fungi incertae sedis</taxon>
        <taxon>Chytridiomycota</taxon>
        <taxon>Chytridiomycota incertae sedis</taxon>
        <taxon>Chytridiomycetes</taxon>
        <taxon>Rhizophlyctidales</taxon>
        <taxon>Rhizophlyctidaceae</taxon>
        <taxon>Rhizophlyctis</taxon>
    </lineage>
</organism>
<feature type="chain" id="PRO_5041931027" description="Alginate lyase domain-containing protein" evidence="3">
    <location>
        <begin position="18"/>
        <end position="355"/>
    </location>
</feature>
<dbReference type="InterPro" id="IPR008397">
    <property type="entry name" value="Alginate_lyase_dom"/>
</dbReference>
<dbReference type="GO" id="GO:0016829">
    <property type="term" value="F:lyase activity"/>
    <property type="evidence" value="ECO:0007669"/>
    <property type="project" value="UniProtKB-KW"/>
</dbReference>
<comment type="caution">
    <text evidence="5">The sequence shown here is derived from an EMBL/GenBank/DDBJ whole genome shotgun (WGS) entry which is preliminary data.</text>
</comment>
<dbReference type="SUPFAM" id="SSF48230">
    <property type="entry name" value="Chondroitin AC/alginate lyase"/>
    <property type="match status" value="1"/>
</dbReference>
<proteinExistence type="predicted"/>
<evidence type="ECO:0000256" key="2">
    <source>
        <dbReference type="ARBA" id="ARBA00023239"/>
    </source>
</evidence>
<evidence type="ECO:0000313" key="6">
    <source>
        <dbReference type="Proteomes" id="UP001212841"/>
    </source>
</evidence>
<reference evidence="5" key="1">
    <citation type="submission" date="2020-05" db="EMBL/GenBank/DDBJ databases">
        <title>Phylogenomic resolution of chytrid fungi.</title>
        <authorList>
            <person name="Stajich J.E."/>
            <person name="Amses K."/>
            <person name="Simmons R."/>
            <person name="Seto K."/>
            <person name="Myers J."/>
            <person name="Bonds A."/>
            <person name="Quandt C.A."/>
            <person name="Barry K."/>
            <person name="Liu P."/>
            <person name="Grigoriev I."/>
            <person name="Longcore J.E."/>
            <person name="James T.Y."/>
        </authorList>
    </citation>
    <scope>NUCLEOTIDE SEQUENCE</scope>
    <source>
        <strain evidence="5">JEL0318</strain>
    </source>
</reference>
<name>A0AAD5SI55_9FUNG</name>
<evidence type="ECO:0000259" key="4">
    <source>
        <dbReference type="Pfam" id="PF05426"/>
    </source>
</evidence>
<dbReference type="Proteomes" id="UP001212841">
    <property type="component" value="Unassembled WGS sequence"/>
</dbReference>
<dbReference type="EMBL" id="JADGJD010000515">
    <property type="protein sequence ID" value="KAJ3050420.1"/>
    <property type="molecule type" value="Genomic_DNA"/>
</dbReference>
<accession>A0AAD5SI55</accession>
<dbReference type="AlphaFoldDB" id="A0AAD5SI55"/>
<gene>
    <name evidence="5" type="ORF">HK097_008616</name>
</gene>
<feature type="domain" description="Alginate lyase" evidence="4">
    <location>
        <begin position="90"/>
        <end position="352"/>
    </location>
</feature>